<name>A0A559L9M0_FUSOC</name>
<dbReference type="Proteomes" id="UP000320707">
    <property type="component" value="Unassembled WGS sequence"/>
</dbReference>
<accession>A0A559L9M0</accession>
<organism evidence="1 2">
    <name type="scientific">Fusarium oxysporum f. sp. cubense</name>
    <dbReference type="NCBI Taxonomy" id="61366"/>
    <lineage>
        <taxon>Eukaryota</taxon>
        <taxon>Fungi</taxon>
        <taxon>Dikarya</taxon>
        <taxon>Ascomycota</taxon>
        <taxon>Pezizomycotina</taxon>
        <taxon>Sordariomycetes</taxon>
        <taxon>Hypocreomycetidae</taxon>
        <taxon>Hypocreales</taxon>
        <taxon>Nectriaceae</taxon>
        <taxon>Fusarium</taxon>
        <taxon>Fusarium oxysporum species complex</taxon>
    </lineage>
</organism>
<evidence type="ECO:0000313" key="2">
    <source>
        <dbReference type="Proteomes" id="UP000320707"/>
    </source>
</evidence>
<dbReference type="AlphaFoldDB" id="A0A559L9M0"/>
<dbReference type="EMBL" id="SRMI01000005">
    <property type="protein sequence ID" value="TVY70057.1"/>
    <property type="molecule type" value="Genomic_DNA"/>
</dbReference>
<evidence type="ECO:0000313" key="1">
    <source>
        <dbReference type="EMBL" id="TVY70057.1"/>
    </source>
</evidence>
<protein>
    <submittedName>
        <fullName evidence="1">Uncharacterized protein</fullName>
    </submittedName>
</protein>
<proteinExistence type="predicted"/>
<gene>
    <name evidence="1" type="ORF">Focb16_v000036</name>
</gene>
<comment type="caution">
    <text evidence="1">The sequence shown here is derived from an EMBL/GenBank/DDBJ whole genome shotgun (WGS) entry which is preliminary data.</text>
</comment>
<sequence length="225" mass="24124">MAGAFGSDGFNSGFGSSGFSGSGFGSSSFRGSDFGESSFLFSDLILNSHSTSNIFGPTGVPIPITGALTIQQERSKALLNFKYNLDFAWQSWANGGASDFPLPKLDIHLDTAPWRGKAGQLKFDQSYSFDPHADLLFLYTSKQCVYKSPAEKVVLGLDSYGDLLTRTSAQAAWIASDVTGSHSTWIDIHVNRLYNHLPGENNDDCLACISGRLGLYGVGAAVDHC</sequence>
<reference evidence="1 2" key="1">
    <citation type="journal article" date="2019" name="Microbiol. Resour. Announc.">
        <title>High-quality draft genome sequence of Fusarium oxysporum f. sp. cubense strain 160527, a causal agent of Panama disease.</title>
        <authorList>
            <person name="Asai S."/>
            <person name="Ayukawa Y."/>
            <person name="Gan P."/>
            <person name="Masuda S."/>
            <person name="Komatsu K."/>
            <person name="Shirasu K."/>
            <person name="Arie T."/>
        </authorList>
    </citation>
    <scope>NUCLEOTIDE SEQUENCE [LARGE SCALE GENOMIC DNA]</scope>
    <source>
        <strain evidence="1 2">160527</strain>
    </source>
</reference>